<name>B3P3D9_DROER</name>
<organism evidence="2 3">
    <name type="scientific">Drosophila erecta</name>
    <name type="common">Fruit fly</name>
    <dbReference type="NCBI Taxonomy" id="7220"/>
    <lineage>
        <taxon>Eukaryota</taxon>
        <taxon>Metazoa</taxon>
        <taxon>Ecdysozoa</taxon>
        <taxon>Arthropoda</taxon>
        <taxon>Hexapoda</taxon>
        <taxon>Insecta</taxon>
        <taxon>Pterygota</taxon>
        <taxon>Neoptera</taxon>
        <taxon>Endopterygota</taxon>
        <taxon>Diptera</taxon>
        <taxon>Brachycera</taxon>
        <taxon>Muscomorpha</taxon>
        <taxon>Ephydroidea</taxon>
        <taxon>Drosophilidae</taxon>
        <taxon>Drosophila</taxon>
        <taxon>Sophophora</taxon>
    </lineage>
</organism>
<keyword evidence="1" id="KW-0812">Transmembrane</keyword>
<feature type="transmembrane region" description="Helical" evidence="1">
    <location>
        <begin position="191"/>
        <end position="210"/>
    </location>
</feature>
<keyword evidence="1" id="KW-1133">Transmembrane helix</keyword>
<reference evidence="2 3" key="2">
    <citation type="journal article" date="2008" name="Bioinformatics">
        <title>Assembly reconciliation.</title>
        <authorList>
            <person name="Zimin A.V."/>
            <person name="Smith D.R."/>
            <person name="Sutton G."/>
            <person name="Yorke J.A."/>
        </authorList>
    </citation>
    <scope>NUCLEOTIDE SEQUENCE [LARGE SCALE GENOMIC DNA]</scope>
    <source>
        <strain evidence="2 3">TSC#14021-0224.01</strain>
    </source>
</reference>
<dbReference type="AlphaFoldDB" id="B3P3D9"/>
<evidence type="ECO:0000256" key="1">
    <source>
        <dbReference type="SAM" id="Phobius"/>
    </source>
</evidence>
<dbReference type="OrthoDB" id="7869026at2759"/>
<reference evidence="2 3" key="1">
    <citation type="journal article" date="2007" name="Nature">
        <title>Evolution of genes and genomes on the Drosophila phylogeny.</title>
        <authorList>
            <consortium name="Drosophila 12 Genomes Consortium"/>
            <person name="Clark A.G."/>
            <person name="Eisen M.B."/>
            <person name="Smith D.R."/>
            <person name="Bergman C.M."/>
            <person name="Oliver B."/>
            <person name="Markow T.A."/>
            <person name="Kaufman T.C."/>
            <person name="Kellis M."/>
            <person name="Gelbart W."/>
            <person name="Iyer V.N."/>
            <person name="Pollard D.A."/>
            <person name="Sackton T.B."/>
            <person name="Larracuente A.M."/>
            <person name="Singh N.D."/>
            <person name="Abad J.P."/>
            <person name="Abt D.N."/>
            <person name="Adryan B."/>
            <person name="Aguade M."/>
            <person name="Akashi H."/>
            <person name="Anderson W.W."/>
            <person name="Aquadro C.F."/>
            <person name="Ardell D.H."/>
            <person name="Arguello R."/>
            <person name="Artieri C.G."/>
            <person name="Barbash D.A."/>
            <person name="Barker D."/>
            <person name="Barsanti P."/>
            <person name="Batterham P."/>
            <person name="Batzoglou S."/>
            <person name="Begun D."/>
            <person name="Bhutkar A."/>
            <person name="Blanco E."/>
            <person name="Bosak S.A."/>
            <person name="Bradley R.K."/>
            <person name="Brand A.D."/>
            <person name="Brent M.R."/>
            <person name="Brooks A.N."/>
            <person name="Brown R.H."/>
            <person name="Butlin R.K."/>
            <person name="Caggese C."/>
            <person name="Calvi B.R."/>
            <person name="Bernardo de Carvalho A."/>
            <person name="Caspi A."/>
            <person name="Castrezana S."/>
            <person name="Celniker S.E."/>
            <person name="Chang J.L."/>
            <person name="Chapple C."/>
            <person name="Chatterji S."/>
            <person name="Chinwalla A."/>
            <person name="Civetta A."/>
            <person name="Clifton S.W."/>
            <person name="Comeron J.M."/>
            <person name="Costello J.C."/>
            <person name="Coyne J.A."/>
            <person name="Daub J."/>
            <person name="David R.G."/>
            <person name="Delcher A.L."/>
            <person name="Delehaunty K."/>
            <person name="Do C.B."/>
            <person name="Ebling H."/>
            <person name="Edwards K."/>
            <person name="Eickbush T."/>
            <person name="Evans J.D."/>
            <person name="Filipski A."/>
            <person name="Findeiss S."/>
            <person name="Freyhult E."/>
            <person name="Fulton L."/>
            <person name="Fulton R."/>
            <person name="Garcia A.C."/>
            <person name="Gardiner A."/>
            <person name="Garfield D.A."/>
            <person name="Garvin B.E."/>
            <person name="Gibson G."/>
            <person name="Gilbert D."/>
            <person name="Gnerre S."/>
            <person name="Godfrey J."/>
            <person name="Good R."/>
            <person name="Gotea V."/>
            <person name="Gravely B."/>
            <person name="Greenberg A.J."/>
            <person name="Griffiths-Jones S."/>
            <person name="Gross S."/>
            <person name="Guigo R."/>
            <person name="Gustafson E.A."/>
            <person name="Haerty W."/>
            <person name="Hahn M.W."/>
            <person name="Halligan D.L."/>
            <person name="Halpern A.L."/>
            <person name="Halter G.M."/>
            <person name="Han M.V."/>
            <person name="Heger A."/>
            <person name="Hillier L."/>
            <person name="Hinrichs A.S."/>
            <person name="Holmes I."/>
            <person name="Hoskins R.A."/>
            <person name="Hubisz M.J."/>
            <person name="Hultmark D."/>
            <person name="Huntley M.A."/>
            <person name="Jaffe D.B."/>
            <person name="Jagadeeshan S."/>
            <person name="Jeck W.R."/>
            <person name="Johnson J."/>
            <person name="Jones C.D."/>
            <person name="Jordan W.C."/>
            <person name="Karpen G.H."/>
            <person name="Kataoka E."/>
            <person name="Keightley P.D."/>
            <person name="Kheradpour P."/>
            <person name="Kirkness E.F."/>
            <person name="Koerich L.B."/>
            <person name="Kristiansen K."/>
            <person name="Kudrna D."/>
            <person name="Kulathinal R.J."/>
            <person name="Kumar S."/>
            <person name="Kwok R."/>
            <person name="Lander E."/>
            <person name="Langley C.H."/>
            <person name="Lapoint R."/>
            <person name="Lazzaro B.P."/>
            <person name="Lee S.J."/>
            <person name="Levesque L."/>
            <person name="Li R."/>
            <person name="Lin C.F."/>
            <person name="Lin M.F."/>
            <person name="Lindblad-Toh K."/>
            <person name="Llopart A."/>
            <person name="Long M."/>
            <person name="Low L."/>
            <person name="Lozovsky E."/>
            <person name="Lu J."/>
            <person name="Luo M."/>
            <person name="Machado C.A."/>
            <person name="Makalowski W."/>
            <person name="Marzo M."/>
            <person name="Matsuda M."/>
            <person name="Matzkin L."/>
            <person name="McAllister B."/>
            <person name="McBride C.S."/>
            <person name="McKernan B."/>
            <person name="McKernan K."/>
            <person name="Mendez-Lago M."/>
            <person name="Minx P."/>
            <person name="Mollenhauer M.U."/>
            <person name="Montooth K."/>
            <person name="Mount S.M."/>
            <person name="Mu X."/>
            <person name="Myers E."/>
            <person name="Negre B."/>
            <person name="Newfeld S."/>
            <person name="Nielsen R."/>
            <person name="Noor M.A."/>
            <person name="O'Grady P."/>
            <person name="Pachter L."/>
            <person name="Papaceit M."/>
            <person name="Parisi M.J."/>
            <person name="Parisi M."/>
            <person name="Parts L."/>
            <person name="Pedersen J.S."/>
            <person name="Pesole G."/>
            <person name="Phillippy A.M."/>
            <person name="Ponting C.P."/>
            <person name="Pop M."/>
            <person name="Porcelli D."/>
            <person name="Powell J.R."/>
            <person name="Prohaska S."/>
            <person name="Pruitt K."/>
            <person name="Puig M."/>
            <person name="Quesneville H."/>
            <person name="Ram K.R."/>
            <person name="Rand D."/>
            <person name="Rasmussen M.D."/>
            <person name="Reed L.K."/>
            <person name="Reenan R."/>
            <person name="Reily A."/>
            <person name="Remington K.A."/>
            <person name="Rieger T.T."/>
            <person name="Ritchie M.G."/>
            <person name="Robin C."/>
            <person name="Rogers Y.H."/>
            <person name="Rohde C."/>
            <person name="Rozas J."/>
            <person name="Rubenfield M.J."/>
            <person name="Ruiz A."/>
            <person name="Russo S."/>
            <person name="Salzberg S.L."/>
            <person name="Sanchez-Gracia A."/>
            <person name="Saranga D.J."/>
            <person name="Sato H."/>
            <person name="Schaeffer S.W."/>
            <person name="Schatz M.C."/>
            <person name="Schlenke T."/>
            <person name="Schwartz R."/>
            <person name="Segarra C."/>
            <person name="Singh R.S."/>
            <person name="Sirot L."/>
            <person name="Sirota M."/>
            <person name="Sisneros N.B."/>
            <person name="Smith C.D."/>
            <person name="Smith T.F."/>
            <person name="Spieth J."/>
            <person name="Stage D.E."/>
            <person name="Stark A."/>
            <person name="Stephan W."/>
            <person name="Strausberg R.L."/>
            <person name="Strempel S."/>
            <person name="Sturgill D."/>
            <person name="Sutton G."/>
            <person name="Sutton G.G."/>
            <person name="Tao W."/>
            <person name="Teichmann S."/>
            <person name="Tobari Y.N."/>
            <person name="Tomimura Y."/>
            <person name="Tsolas J.M."/>
            <person name="Valente V.L."/>
            <person name="Venter E."/>
            <person name="Venter J.C."/>
            <person name="Vicario S."/>
            <person name="Vieira F.G."/>
            <person name="Vilella A.J."/>
            <person name="Villasante A."/>
            <person name="Walenz B."/>
            <person name="Wang J."/>
            <person name="Wasserman M."/>
            <person name="Watts T."/>
            <person name="Wilson D."/>
            <person name="Wilson R.K."/>
            <person name="Wing R.A."/>
            <person name="Wolfner M.F."/>
            <person name="Wong A."/>
            <person name="Wong G.K."/>
            <person name="Wu C.I."/>
            <person name="Wu G."/>
            <person name="Yamamoto D."/>
            <person name="Yang H.P."/>
            <person name="Yang S.P."/>
            <person name="Yorke J.A."/>
            <person name="Yoshida K."/>
            <person name="Zdobnov E."/>
            <person name="Zhang P."/>
            <person name="Zhang Y."/>
            <person name="Zimin A.V."/>
            <person name="Baldwin J."/>
            <person name="Abdouelleil A."/>
            <person name="Abdulkadir J."/>
            <person name="Abebe A."/>
            <person name="Abera B."/>
            <person name="Abreu J."/>
            <person name="Acer S.C."/>
            <person name="Aftuck L."/>
            <person name="Alexander A."/>
            <person name="An P."/>
            <person name="Anderson E."/>
            <person name="Anderson S."/>
            <person name="Arachi H."/>
            <person name="Azer M."/>
            <person name="Bachantsang P."/>
            <person name="Barry A."/>
            <person name="Bayul T."/>
            <person name="Berlin A."/>
            <person name="Bessette D."/>
            <person name="Bloom T."/>
            <person name="Blye J."/>
            <person name="Boguslavskiy L."/>
            <person name="Bonnet C."/>
            <person name="Boukhgalter B."/>
            <person name="Bourzgui I."/>
            <person name="Brown A."/>
            <person name="Cahill P."/>
            <person name="Channer S."/>
            <person name="Cheshatsang Y."/>
            <person name="Chuda L."/>
            <person name="Citroen M."/>
            <person name="Collymore A."/>
            <person name="Cooke P."/>
            <person name="Costello M."/>
            <person name="D'Aco K."/>
            <person name="Daza R."/>
            <person name="De Haan G."/>
            <person name="DeGray S."/>
            <person name="DeMaso C."/>
            <person name="Dhargay N."/>
            <person name="Dooley K."/>
            <person name="Dooley E."/>
            <person name="Doricent M."/>
            <person name="Dorje P."/>
            <person name="Dorjee K."/>
            <person name="Dupes A."/>
            <person name="Elong R."/>
            <person name="Falk J."/>
            <person name="Farina A."/>
            <person name="Faro S."/>
            <person name="Ferguson D."/>
            <person name="Fisher S."/>
            <person name="Foley C.D."/>
            <person name="Franke A."/>
            <person name="Friedrich D."/>
            <person name="Gadbois L."/>
            <person name="Gearin G."/>
            <person name="Gearin C.R."/>
            <person name="Giannoukos G."/>
            <person name="Goode T."/>
            <person name="Graham J."/>
            <person name="Grandbois E."/>
            <person name="Grewal S."/>
            <person name="Gyaltsen K."/>
            <person name="Hafez N."/>
            <person name="Hagos B."/>
            <person name="Hall J."/>
            <person name="Henson C."/>
            <person name="Hollinger A."/>
            <person name="Honan T."/>
            <person name="Huard M.D."/>
            <person name="Hughes L."/>
            <person name="Hurhula B."/>
            <person name="Husby M.E."/>
            <person name="Kamat A."/>
            <person name="Kanga B."/>
            <person name="Kashin S."/>
            <person name="Khazanovich D."/>
            <person name="Kisner P."/>
            <person name="Lance K."/>
            <person name="Lara M."/>
            <person name="Lee W."/>
            <person name="Lennon N."/>
            <person name="Letendre F."/>
            <person name="LeVine R."/>
            <person name="Lipovsky A."/>
            <person name="Liu X."/>
            <person name="Liu J."/>
            <person name="Liu S."/>
            <person name="Lokyitsang T."/>
            <person name="Lokyitsang Y."/>
            <person name="Lubonja R."/>
            <person name="Lui A."/>
            <person name="MacDonald P."/>
            <person name="Magnisalis V."/>
            <person name="Maru K."/>
            <person name="Matthews C."/>
            <person name="McCusker W."/>
            <person name="McDonough S."/>
            <person name="Mehta T."/>
            <person name="Meldrim J."/>
            <person name="Meneus L."/>
            <person name="Mihai O."/>
            <person name="Mihalev A."/>
            <person name="Mihova T."/>
            <person name="Mittelman R."/>
            <person name="Mlenga V."/>
            <person name="Montmayeur A."/>
            <person name="Mulrain L."/>
            <person name="Navidi A."/>
            <person name="Naylor J."/>
            <person name="Negash T."/>
            <person name="Nguyen T."/>
            <person name="Nguyen N."/>
            <person name="Nicol R."/>
            <person name="Norbu C."/>
            <person name="Norbu N."/>
            <person name="Novod N."/>
            <person name="O'Neill B."/>
            <person name="Osman S."/>
            <person name="Markiewicz E."/>
            <person name="Oyono O.L."/>
            <person name="Patti C."/>
            <person name="Phunkhang P."/>
            <person name="Pierre F."/>
            <person name="Priest M."/>
            <person name="Raghuraman S."/>
            <person name="Rege F."/>
            <person name="Reyes R."/>
            <person name="Rise C."/>
            <person name="Rogov P."/>
            <person name="Ross K."/>
            <person name="Ryan E."/>
            <person name="Settipalli S."/>
            <person name="Shea T."/>
            <person name="Sherpa N."/>
            <person name="Shi L."/>
            <person name="Shih D."/>
            <person name="Sparrow T."/>
            <person name="Spaulding J."/>
            <person name="Stalker J."/>
            <person name="Stange-Thomann N."/>
            <person name="Stavropoulos S."/>
            <person name="Stone C."/>
            <person name="Strader C."/>
            <person name="Tesfaye S."/>
            <person name="Thomson T."/>
            <person name="Thoulutsang Y."/>
            <person name="Thoulutsang D."/>
            <person name="Topham K."/>
            <person name="Topping I."/>
            <person name="Tsamla T."/>
            <person name="Vassiliev H."/>
            <person name="Vo A."/>
            <person name="Wangchuk T."/>
            <person name="Wangdi T."/>
            <person name="Weiand M."/>
            <person name="Wilkinson J."/>
            <person name="Wilson A."/>
            <person name="Yadav S."/>
            <person name="Young G."/>
            <person name="Yu Q."/>
            <person name="Zembek L."/>
            <person name="Zhong D."/>
            <person name="Zimmer A."/>
            <person name="Zwirko Z."/>
            <person name="Jaffe D.B."/>
            <person name="Alvarez P."/>
            <person name="Brockman W."/>
            <person name="Butler J."/>
            <person name="Chin C."/>
            <person name="Gnerre S."/>
            <person name="Grabherr M."/>
            <person name="Kleber M."/>
            <person name="Mauceli E."/>
            <person name="MacCallum I."/>
        </authorList>
    </citation>
    <scope>NUCLEOTIDE SEQUENCE [LARGE SCALE GENOMIC DNA]</scope>
    <source>
        <strain evidence="2 3">TSC#14021-0224.01</strain>
    </source>
</reference>
<dbReference type="Proteomes" id="UP000008711">
    <property type="component" value="Unassembled WGS sequence"/>
</dbReference>
<gene>
    <name evidence="2" type="primary">Dere\GG22244</name>
    <name evidence="2" type="ORF">Dere_GG22244</name>
</gene>
<feature type="transmembrane region" description="Helical" evidence="1">
    <location>
        <begin position="20"/>
        <end position="40"/>
    </location>
</feature>
<feature type="transmembrane region" description="Helical" evidence="1">
    <location>
        <begin position="109"/>
        <end position="127"/>
    </location>
</feature>
<evidence type="ECO:0000313" key="2">
    <source>
        <dbReference type="EMBL" id="EDV48719.1"/>
    </source>
</evidence>
<dbReference type="KEGG" id="der:6552320"/>
<keyword evidence="3" id="KW-1185">Reference proteome</keyword>
<accession>B3P3D9</accession>
<keyword evidence="1" id="KW-0472">Membrane</keyword>
<dbReference type="HOGENOM" id="CLU_1176498_0_0_1"/>
<dbReference type="EMBL" id="CH954181">
    <property type="protein sequence ID" value="EDV48719.1"/>
    <property type="molecule type" value="Genomic_DNA"/>
</dbReference>
<feature type="transmembrane region" description="Helical" evidence="1">
    <location>
        <begin position="52"/>
        <end position="79"/>
    </location>
</feature>
<sequence length="236" mass="27257">MDPALDLLEDPVEWAKFQLPNLVLMVVLLVVLLQAQSSWLKDQIFRQLRSRLLWVCITLECFHLELLSLVLPVAAQLLLRLNVLPPVMDPALDLLEDPVEWAKFQLPNLVLMVVFLVVLLQAQSSWLKDQIFRQLRSRLLWVCITLEWFHLELLSLVLPVAAQLRLRLSVLPPVMDPALDLLEDPVEWAKFQLPNLVLMVVLLVVLLQALKVAQLEVELPQEMYTATTTRNHIRYT</sequence>
<feature type="transmembrane region" description="Helical" evidence="1">
    <location>
        <begin position="139"/>
        <end position="162"/>
    </location>
</feature>
<protein>
    <submittedName>
        <fullName evidence="2">GG22244</fullName>
    </submittedName>
</protein>
<proteinExistence type="predicted"/>
<evidence type="ECO:0000313" key="3">
    <source>
        <dbReference type="Proteomes" id="UP000008711"/>
    </source>
</evidence>